<dbReference type="InterPro" id="IPR029044">
    <property type="entry name" value="Nucleotide-diphossugar_trans"/>
</dbReference>
<protein>
    <submittedName>
        <fullName evidence="1">Glycosyltransferase family 2 protein</fullName>
    </submittedName>
</protein>
<gene>
    <name evidence="1" type="ORF">KUV26_16110</name>
</gene>
<comment type="caution">
    <text evidence="1">The sequence shown here is derived from an EMBL/GenBank/DDBJ whole genome shotgun (WGS) entry which is preliminary data.</text>
</comment>
<proteinExistence type="predicted"/>
<keyword evidence="2" id="KW-1185">Reference proteome</keyword>
<sequence>MLFESHNQSDLASEDRPLVTVFCAVWHKQVGKLELLRSHWENLKAQSIRVEPCYIFDNGEEAPEWLDAPWHSFSEPLTIYEAWAAAVALAKTRYVMNLNMDDRLATNGAQELLNTAMTTSSALVGGDWLVCFDKQHLSLEFPVTDLEGTQYLPAWPPRRHQGLRLGSGSGERGTLGAATMWDLDIVGKWYPTYFGNGAPILSIGDTIFWGLLKHKNLKLTRLPKIIGRYYSDPDAQAEFRPHQDNDLLKSEGLSTRSFADGVRSGDFCWHGKAAARVRQKPLNKIEKKSAELEARYRRLFGLPAQQVAAE</sequence>
<dbReference type="Proteomes" id="UP000766629">
    <property type="component" value="Unassembled WGS sequence"/>
</dbReference>
<evidence type="ECO:0000313" key="1">
    <source>
        <dbReference type="EMBL" id="MBY6140964.1"/>
    </source>
</evidence>
<dbReference type="SUPFAM" id="SSF53448">
    <property type="entry name" value="Nucleotide-diphospho-sugar transferases"/>
    <property type="match status" value="1"/>
</dbReference>
<name>A0ABS7NJT6_9RHOB</name>
<dbReference type="EMBL" id="JAHVJA010000008">
    <property type="protein sequence ID" value="MBY6140964.1"/>
    <property type="molecule type" value="Genomic_DNA"/>
</dbReference>
<accession>A0ABS7NJT6</accession>
<reference evidence="1 2" key="1">
    <citation type="submission" date="2021-06" db="EMBL/GenBank/DDBJ databases">
        <title>50 bacteria genomes isolated from Dapeng, Shenzhen, China.</title>
        <authorList>
            <person name="Zheng W."/>
            <person name="Yu S."/>
            <person name="Huang Y."/>
        </authorList>
    </citation>
    <scope>NUCLEOTIDE SEQUENCE [LARGE SCALE GENOMIC DNA]</scope>
    <source>
        <strain evidence="1 2">DP1N14-2</strain>
    </source>
</reference>
<organism evidence="1 2">
    <name type="scientific">Leisingera daeponensis</name>
    <dbReference type="NCBI Taxonomy" id="405746"/>
    <lineage>
        <taxon>Bacteria</taxon>
        <taxon>Pseudomonadati</taxon>
        <taxon>Pseudomonadota</taxon>
        <taxon>Alphaproteobacteria</taxon>
        <taxon>Rhodobacterales</taxon>
        <taxon>Roseobacteraceae</taxon>
        <taxon>Leisingera</taxon>
    </lineage>
</organism>
<dbReference type="RefSeq" id="WP_222509078.1">
    <property type="nucleotide sequence ID" value="NZ_JAHVJA010000008.1"/>
</dbReference>
<evidence type="ECO:0000313" key="2">
    <source>
        <dbReference type="Proteomes" id="UP000766629"/>
    </source>
</evidence>